<reference evidence="4 5" key="1">
    <citation type="journal article" date="2019" name="Int. J. Syst. Evol. Microbiol.">
        <title>The Global Catalogue of Microorganisms (GCM) 10K type strain sequencing project: providing services to taxonomists for standard genome sequencing and annotation.</title>
        <authorList>
            <consortium name="The Broad Institute Genomics Platform"/>
            <consortium name="The Broad Institute Genome Sequencing Center for Infectious Disease"/>
            <person name="Wu L."/>
            <person name="Ma J."/>
        </authorList>
    </citation>
    <scope>NUCLEOTIDE SEQUENCE [LARGE SCALE GENOMIC DNA]</scope>
    <source>
        <strain evidence="4 5">JCM 15900</strain>
    </source>
</reference>
<dbReference type="InterPro" id="IPR050832">
    <property type="entry name" value="Bact_Acetyltransf"/>
</dbReference>
<protein>
    <submittedName>
        <fullName evidence="4">Ribosomal protein S18-alanine N-acetyltransferase</fullName>
    </submittedName>
</protein>
<dbReference type="InterPro" id="IPR006464">
    <property type="entry name" value="AcTrfase_RimI/Ard1"/>
</dbReference>
<name>A0ABN2X5B8_9MICO</name>
<dbReference type="RefSeq" id="WP_291791830.1">
    <property type="nucleotide sequence ID" value="NZ_BAAAPZ010000018.1"/>
</dbReference>
<comment type="caution">
    <text evidence="4">The sequence shown here is derived from an EMBL/GenBank/DDBJ whole genome shotgun (WGS) entry which is preliminary data.</text>
</comment>
<proteinExistence type="predicted"/>
<dbReference type="Gene3D" id="3.40.630.30">
    <property type="match status" value="1"/>
</dbReference>
<keyword evidence="2" id="KW-0012">Acyltransferase</keyword>
<dbReference type="PANTHER" id="PTHR43877:SF2">
    <property type="entry name" value="AMINOALKYLPHOSPHONATE N-ACETYLTRANSFERASE-RELATED"/>
    <property type="match status" value="1"/>
</dbReference>
<dbReference type="Pfam" id="PF00583">
    <property type="entry name" value="Acetyltransf_1"/>
    <property type="match status" value="1"/>
</dbReference>
<dbReference type="NCBIfam" id="TIGR01575">
    <property type="entry name" value="rimI"/>
    <property type="match status" value="1"/>
</dbReference>
<dbReference type="GO" id="GO:0005840">
    <property type="term" value="C:ribosome"/>
    <property type="evidence" value="ECO:0007669"/>
    <property type="project" value="UniProtKB-KW"/>
</dbReference>
<evidence type="ECO:0000259" key="3">
    <source>
        <dbReference type="PROSITE" id="PS51186"/>
    </source>
</evidence>
<dbReference type="InterPro" id="IPR016181">
    <property type="entry name" value="Acyl_CoA_acyltransferase"/>
</dbReference>
<keyword evidence="4" id="KW-0689">Ribosomal protein</keyword>
<dbReference type="Proteomes" id="UP001500984">
    <property type="component" value="Unassembled WGS sequence"/>
</dbReference>
<keyword evidence="1" id="KW-0808">Transferase</keyword>
<keyword evidence="5" id="KW-1185">Reference proteome</keyword>
<dbReference type="CDD" id="cd04301">
    <property type="entry name" value="NAT_SF"/>
    <property type="match status" value="1"/>
</dbReference>
<evidence type="ECO:0000313" key="4">
    <source>
        <dbReference type="EMBL" id="GAA2104955.1"/>
    </source>
</evidence>
<dbReference type="PROSITE" id="PS51186">
    <property type="entry name" value="GNAT"/>
    <property type="match status" value="1"/>
</dbReference>
<feature type="domain" description="N-acetyltransferase" evidence="3">
    <location>
        <begin position="15"/>
        <end position="157"/>
    </location>
</feature>
<keyword evidence="4" id="KW-0687">Ribonucleoprotein</keyword>
<gene>
    <name evidence="4" type="primary">rimI</name>
    <name evidence="4" type="ORF">GCM10009823_29900</name>
</gene>
<dbReference type="EMBL" id="BAAAPZ010000018">
    <property type="protein sequence ID" value="GAA2104955.1"/>
    <property type="molecule type" value="Genomic_DNA"/>
</dbReference>
<organism evidence="4 5">
    <name type="scientific">Brevibacterium salitolerans</name>
    <dbReference type="NCBI Taxonomy" id="1403566"/>
    <lineage>
        <taxon>Bacteria</taxon>
        <taxon>Bacillati</taxon>
        <taxon>Actinomycetota</taxon>
        <taxon>Actinomycetes</taxon>
        <taxon>Micrococcales</taxon>
        <taxon>Brevibacteriaceae</taxon>
        <taxon>Brevibacterium</taxon>
    </lineage>
</organism>
<accession>A0ABN2X5B8</accession>
<dbReference type="SUPFAM" id="SSF55729">
    <property type="entry name" value="Acyl-CoA N-acyltransferases (Nat)"/>
    <property type="match status" value="1"/>
</dbReference>
<dbReference type="InterPro" id="IPR000182">
    <property type="entry name" value="GNAT_dom"/>
</dbReference>
<sequence length="157" mass="16612">MSAGASVDHVSPPAVVLRRMRWWDVAEVAELDSRLFGRDAWSPAFFWSQLAAPGAHFVVAAQGADILGFVGVSVSGPQADVMTIGTAPRAQGQGIGRRLLTHAADHARARSAEALYLDVAEGNAAALGLYASAGFAEIGRRRGYYAEADAILMRAFL</sequence>
<evidence type="ECO:0000256" key="1">
    <source>
        <dbReference type="ARBA" id="ARBA00022679"/>
    </source>
</evidence>
<evidence type="ECO:0000313" key="5">
    <source>
        <dbReference type="Proteomes" id="UP001500984"/>
    </source>
</evidence>
<dbReference type="PANTHER" id="PTHR43877">
    <property type="entry name" value="AMINOALKYLPHOSPHONATE N-ACETYLTRANSFERASE-RELATED-RELATED"/>
    <property type="match status" value="1"/>
</dbReference>
<evidence type="ECO:0000256" key="2">
    <source>
        <dbReference type="ARBA" id="ARBA00023315"/>
    </source>
</evidence>